<accession>A0A2I3C7R4</accession>
<dbReference type="InterPro" id="IPR036086">
    <property type="entry name" value="ParB/Sulfiredoxin_sf"/>
</dbReference>
<dbReference type="CDD" id="cd16387">
    <property type="entry name" value="ParB_N_Srx"/>
    <property type="match status" value="1"/>
</dbReference>
<feature type="compositionally biased region" description="Polar residues" evidence="1">
    <location>
        <begin position="330"/>
        <end position="354"/>
    </location>
</feature>
<protein>
    <submittedName>
        <fullName evidence="2">Uncharacterized protein</fullName>
    </submittedName>
</protein>
<reference evidence="2 3" key="1">
    <citation type="journal article" date="2015" name="Genome Announc.">
        <title>Complete genome sequence of Vibrio alginolyticus ATCC 17749.</title>
        <authorList>
            <person name="Liu X.F."/>
            <person name="Cao Y."/>
            <person name="Zhang H.L."/>
            <person name="Chen Y.J."/>
            <person name="Hu C.J."/>
        </authorList>
    </citation>
    <scope>NUCLEOTIDE SEQUENCE [LARGE SCALE GENOMIC DNA]</scope>
    <source>
        <strain evidence="3">ATCC 17749 / DSM 2171 / NBRC 15630 / NCIMB 1903 / NCTC 12160 / XII-53</strain>
    </source>
</reference>
<dbReference type="SUPFAM" id="SSF110849">
    <property type="entry name" value="ParB/Sulfiredoxin"/>
    <property type="match status" value="1"/>
</dbReference>
<sequence>MKVVGNKNKWWEKRTPRSVDYLKLWKENPRFDTAESQSRIKLADFAEEIINEPSDKASFFELIKSIIKLGFMDFEPIVVWKDETERYIVAEGNRRILALKLLRNPEKAPKSIRKFILQQSKLIDRNDIEKVQVCVAPSLEATRWYVLQRHSTSSIQKPWQRLQQQRFIVSLYDEYEHDIDKIISVTGFTRSEIIQALRYVQLRDLATRKQVTDLMSEEEKELIYSNRISMTILERWFASESVRDRWGVQFDGMKVKITSNEDSFLHAYGKFLKLMFNIEPNDLDFAVNTRSIPERNESIFAVLPEVTFPENGKEKVLSTSIDSPEKIEPNSPSNGTEPKAETTNNVNEQASVSGSTQIKLDVPVKLKSNRLRMVIPQTTIKVHSAKLNSLFAELKKVPVHLYTHSASITLRVFLDLSVDDFIRRNELEKLVAKQYNKDYNHTILQQRLKFLCDSHVKETQANKVISKLLQPNNEHSLDTLNSYMHGHETHKIDYRFVNGFWDMLTPLLKVLIELKER</sequence>
<dbReference type="Gene3D" id="3.90.1530.10">
    <property type="entry name" value="Conserved hypothetical protein from pyrococcus furiosus pfu- 392566-001, ParB domain"/>
    <property type="match status" value="1"/>
</dbReference>
<evidence type="ECO:0000313" key="2">
    <source>
        <dbReference type="EMBL" id="AGV17064.1"/>
    </source>
</evidence>
<dbReference type="RefSeq" id="WP_017821153.1">
    <property type="nucleotide sequence ID" value="NC_022349.1"/>
</dbReference>
<evidence type="ECO:0000256" key="1">
    <source>
        <dbReference type="SAM" id="MobiDB-lite"/>
    </source>
</evidence>
<dbReference type="AlphaFoldDB" id="A0A2I3C7R4"/>
<gene>
    <name evidence="2" type="ORF">N646_1231</name>
</gene>
<dbReference type="Proteomes" id="UP000016714">
    <property type="component" value="Chromosome 1"/>
</dbReference>
<dbReference type="KEGG" id="vag:N646_1231"/>
<organism evidence="2 3">
    <name type="scientific">Vibrio alginolyticus (strain ATCC 17749 / DSM 2171 / NBRC 15630 / NCIMB 1903 / NCTC 12160 / XII-53)</name>
    <dbReference type="NCBI Taxonomy" id="1219076"/>
    <lineage>
        <taxon>Bacteria</taxon>
        <taxon>Pseudomonadati</taxon>
        <taxon>Pseudomonadota</taxon>
        <taxon>Gammaproteobacteria</taxon>
        <taxon>Vibrionales</taxon>
        <taxon>Vibrionaceae</taxon>
        <taxon>Vibrio</taxon>
    </lineage>
</organism>
<name>A0A2I3C7R4_VIBAX</name>
<dbReference type="EMBL" id="CP006718">
    <property type="protein sequence ID" value="AGV17064.1"/>
    <property type="molecule type" value="Genomic_DNA"/>
</dbReference>
<feature type="region of interest" description="Disordered" evidence="1">
    <location>
        <begin position="314"/>
        <end position="354"/>
    </location>
</feature>
<evidence type="ECO:0000313" key="3">
    <source>
        <dbReference type="Proteomes" id="UP000016714"/>
    </source>
</evidence>
<proteinExistence type="predicted"/>
<dbReference type="HOGENOM" id="CLU_508887_0_0_6"/>